<sequence length="209" mass="23392">MGALAADTGTGSIYTCVDANGRRITSDRPISACLDREQRELGATGTVRRIIGPSLTEHERALQAAQQRKLEEEQNRIAEERRRERVLISRYPDRAAHDTERAAALESVDAVTATAVKRIEELKDRRKAIDAEMEFYQKDPAKAPMKLRRQLASNEADIEEQQRFIAGQDQEKRRIHKRFDAELAQLKQLWAARAPVPAVLPGGAAAAAR</sequence>
<feature type="domain" description="DUF4124" evidence="2">
    <location>
        <begin position="3"/>
        <end position="40"/>
    </location>
</feature>
<organism evidence="3 4">
    <name type="scientific">Simplicispira suum</name>
    <dbReference type="NCBI Taxonomy" id="2109915"/>
    <lineage>
        <taxon>Bacteria</taxon>
        <taxon>Pseudomonadati</taxon>
        <taxon>Pseudomonadota</taxon>
        <taxon>Betaproteobacteria</taxon>
        <taxon>Burkholderiales</taxon>
        <taxon>Comamonadaceae</taxon>
        <taxon>Simplicispira</taxon>
    </lineage>
</organism>
<protein>
    <submittedName>
        <fullName evidence="3">DUF4124 domain-containing protein</fullName>
    </submittedName>
</protein>
<keyword evidence="1" id="KW-0175">Coiled coil</keyword>
<reference evidence="3 4" key="1">
    <citation type="submission" date="2018-03" db="EMBL/GenBank/DDBJ databases">
        <title>Genome sequencing of Simplicispira sp.</title>
        <authorList>
            <person name="Kim S.-J."/>
            <person name="Heo J."/>
            <person name="Kwon S.-W."/>
        </authorList>
    </citation>
    <scope>NUCLEOTIDE SEQUENCE [LARGE SCALE GENOMIC DNA]</scope>
    <source>
        <strain evidence="3 4">SC1-8</strain>
    </source>
</reference>
<dbReference type="EMBL" id="CP027669">
    <property type="protein sequence ID" value="AVO43139.1"/>
    <property type="molecule type" value="Genomic_DNA"/>
</dbReference>
<dbReference type="Proteomes" id="UP000239326">
    <property type="component" value="Chromosome"/>
</dbReference>
<evidence type="ECO:0000256" key="1">
    <source>
        <dbReference type="SAM" id="Coils"/>
    </source>
</evidence>
<evidence type="ECO:0000313" key="3">
    <source>
        <dbReference type="EMBL" id="AVO43139.1"/>
    </source>
</evidence>
<dbReference type="RefSeq" id="WP_106448114.1">
    <property type="nucleotide sequence ID" value="NZ_CP027669.1"/>
</dbReference>
<proteinExistence type="predicted"/>
<dbReference type="AlphaFoldDB" id="A0A2S0N4R5"/>
<feature type="coiled-coil region" evidence="1">
    <location>
        <begin position="55"/>
        <end position="90"/>
    </location>
</feature>
<dbReference type="OrthoDB" id="8895482at2"/>
<dbReference type="KEGG" id="simp:C6571_07940"/>
<evidence type="ECO:0000259" key="2">
    <source>
        <dbReference type="Pfam" id="PF13511"/>
    </source>
</evidence>
<accession>A0A2S0N4R5</accession>
<dbReference type="InterPro" id="IPR025392">
    <property type="entry name" value="DUF4124"/>
</dbReference>
<keyword evidence="4" id="KW-1185">Reference proteome</keyword>
<gene>
    <name evidence="3" type="ORF">C6571_07940</name>
</gene>
<evidence type="ECO:0000313" key="4">
    <source>
        <dbReference type="Proteomes" id="UP000239326"/>
    </source>
</evidence>
<dbReference type="Pfam" id="PF13511">
    <property type="entry name" value="DUF4124"/>
    <property type="match status" value="1"/>
</dbReference>
<name>A0A2S0N4R5_9BURK</name>